<dbReference type="Pfam" id="PF02338">
    <property type="entry name" value="OTU"/>
    <property type="match status" value="1"/>
</dbReference>
<feature type="compositionally biased region" description="Basic residues" evidence="1">
    <location>
        <begin position="1"/>
        <end position="14"/>
    </location>
</feature>
<dbReference type="CDD" id="cd22771">
    <property type="entry name" value="OTU_plant_OTU7-like"/>
    <property type="match status" value="1"/>
</dbReference>
<dbReference type="GeneID" id="13443624"/>
<dbReference type="VEuPathDB" id="ToxoDB:NCLIV_030520"/>
<accession>F0VHQ4</accession>
<dbReference type="SUPFAM" id="SSF54001">
    <property type="entry name" value="Cysteine proteinases"/>
    <property type="match status" value="1"/>
</dbReference>
<dbReference type="GO" id="GO:0016579">
    <property type="term" value="P:protein deubiquitination"/>
    <property type="evidence" value="ECO:0007669"/>
    <property type="project" value="TreeGrafter"/>
</dbReference>
<reference evidence="5" key="3">
    <citation type="journal article" date="2012" name="PLoS Pathog.">
        <title>Comparative genomics of the apicomplexan parasites Toxoplasma gondii and Neospora caninum: Coccidia differing in host range and transmission strategy.</title>
        <authorList>
            <person name="Reid A.J."/>
            <person name="Vermont S.J."/>
            <person name="Cotton J.A."/>
            <person name="Harris D."/>
            <person name="Hill-Cawthorne G.A."/>
            <person name="Konen-Waisman S."/>
            <person name="Latham S.M."/>
            <person name="Mourier T."/>
            <person name="Norton R."/>
            <person name="Quail M.A."/>
            <person name="Sanders M."/>
            <person name="Shanmugam D."/>
            <person name="Sohal A."/>
            <person name="Wasmuth J.D."/>
            <person name="Brunk B."/>
            <person name="Grigg M.E."/>
            <person name="Howard J.C."/>
            <person name="Parkinson J."/>
            <person name="Roos D.S."/>
            <person name="Trees A.J."/>
            <person name="Berriman M."/>
            <person name="Pain A."/>
            <person name="Wastling J.M."/>
        </authorList>
    </citation>
    <scope>NUCLEOTIDE SEQUENCE [LARGE SCALE GENOMIC DNA]</scope>
    <source>
        <strain evidence="5">Liverpool</strain>
    </source>
</reference>
<feature type="compositionally biased region" description="Basic and acidic residues" evidence="1">
    <location>
        <begin position="525"/>
        <end position="543"/>
    </location>
</feature>
<organism evidence="3 5">
    <name type="scientific">Neospora caninum (strain Liverpool)</name>
    <dbReference type="NCBI Taxonomy" id="572307"/>
    <lineage>
        <taxon>Eukaryota</taxon>
        <taxon>Sar</taxon>
        <taxon>Alveolata</taxon>
        <taxon>Apicomplexa</taxon>
        <taxon>Conoidasida</taxon>
        <taxon>Coccidia</taxon>
        <taxon>Eucoccidiorida</taxon>
        <taxon>Eimeriorina</taxon>
        <taxon>Sarcocystidae</taxon>
        <taxon>Neospora</taxon>
    </lineage>
</organism>
<dbReference type="OMA" id="HEHYNSI"/>
<feature type="compositionally biased region" description="Basic and acidic residues" evidence="1">
    <location>
        <begin position="414"/>
        <end position="439"/>
    </location>
</feature>
<feature type="region of interest" description="Disordered" evidence="1">
    <location>
        <begin position="671"/>
        <end position="747"/>
    </location>
</feature>
<feature type="domain" description="OTU" evidence="2">
    <location>
        <begin position="61"/>
        <end position="257"/>
    </location>
</feature>
<gene>
    <name evidence="4" type="ORF">BN1204_030520</name>
    <name evidence="3" type="ORF">NCLIV_030520</name>
</gene>
<evidence type="ECO:0000313" key="3">
    <source>
        <dbReference type="EMBL" id="CBZ53265.1"/>
    </source>
</evidence>
<dbReference type="GO" id="GO:0004843">
    <property type="term" value="F:cysteine-type deubiquitinase activity"/>
    <property type="evidence" value="ECO:0007669"/>
    <property type="project" value="TreeGrafter"/>
</dbReference>
<reference evidence="3" key="2">
    <citation type="submission" date="2011-03" db="EMBL/GenBank/DDBJ databases">
        <title>Comparative genomics and transcriptomics of Neospora caninum and Toxoplasma gondii.</title>
        <authorList>
            <person name="Reid A.J."/>
            <person name="Sohal A."/>
            <person name="Harris D."/>
            <person name="Quail M."/>
            <person name="Sanders M."/>
            <person name="Berriman M."/>
            <person name="Wastling J.M."/>
            <person name="Pain A."/>
        </authorList>
    </citation>
    <scope>NUCLEOTIDE SEQUENCE</scope>
    <source>
        <strain evidence="3">Liverpool</strain>
    </source>
</reference>
<keyword evidence="4" id="KW-0378">Hydrolase</keyword>
<evidence type="ECO:0000313" key="5">
    <source>
        <dbReference type="Proteomes" id="UP000007494"/>
    </source>
</evidence>
<feature type="compositionally biased region" description="Basic and acidic residues" evidence="1">
    <location>
        <begin position="504"/>
        <end position="514"/>
    </location>
</feature>
<dbReference type="InterPro" id="IPR050704">
    <property type="entry name" value="Peptidase_C85-like"/>
</dbReference>
<reference evidence="4" key="4">
    <citation type="journal article" date="2015" name="PLoS ONE">
        <title>Comprehensive Evaluation of Toxoplasma gondii VEG and Neospora caninum LIV Genomes with Tachyzoite Stage Transcriptome and Proteome Defines Novel Transcript Features.</title>
        <authorList>
            <person name="Ramaprasad A."/>
            <person name="Mourier T."/>
            <person name="Naeem R."/>
            <person name="Malas T.B."/>
            <person name="Moussa E."/>
            <person name="Panigrahi A."/>
            <person name="Vermont S.J."/>
            <person name="Otto T.D."/>
            <person name="Wastling J."/>
            <person name="Pain A."/>
        </authorList>
    </citation>
    <scope>NUCLEOTIDE SEQUENCE</scope>
    <source>
        <strain evidence="4">Liverpool</strain>
    </source>
</reference>
<feature type="compositionally biased region" description="Basic and acidic residues" evidence="1">
    <location>
        <begin position="18"/>
        <end position="37"/>
    </location>
</feature>
<feature type="region of interest" description="Disordered" evidence="1">
    <location>
        <begin position="1"/>
        <end position="47"/>
    </location>
</feature>
<dbReference type="EMBL" id="FR823390">
    <property type="protein sequence ID" value="CBZ53265.1"/>
    <property type="molecule type" value="Genomic_DNA"/>
</dbReference>
<dbReference type="RefSeq" id="XP_003883297.1">
    <property type="nucleotide sequence ID" value="XM_003883248.1"/>
</dbReference>
<dbReference type="eggNOG" id="KOG2605">
    <property type="taxonomic scope" value="Eukaryota"/>
</dbReference>
<feature type="region of interest" description="Disordered" evidence="1">
    <location>
        <begin position="279"/>
        <end position="614"/>
    </location>
</feature>
<dbReference type="Proteomes" id="UP000007494">
    <property type="component" value="Chromosome VIII"/>
</dbReference>
<dbReference type="AlphaFoldDB" id="F0VHQ4"/>
<dbReference type="InterPro" id="IPR003323">
    <property type="entry name" value="OTU_dom"/>
</dbReference>
<dbReference type="Gene3D" id="3.90.70.80">
    <property type="match status" value="1"/>
</dbReference>
<evidence type="ECO:0000259" key="2">
    <source>
        <dbReference type="PROSITE" id="PS50802"/>
    </source>
</evidence>
<dbReference type="PROSITE" id="PS50802">
    <property type="entry name" value="OTU"/>
    <property type="match status" value="1"/>
</dbReference>
<sequence length="878" mass="93750">MGSKKKNTRGRQAVRGKSAKERRQESDREDCQGDRREKKGKGTRSAPLASSFASHLEAYGLELELIAPDGNCLFRAFADQHCGEQERHREYREKAVDYIEAHAEDFKCFLAEEEESFKKYVSRMRRLGTWGSQMELQALSQVYQVSLFIHVANAPGEDAPWHGMAGGHRGRKQQGKKKGRAVEKGGKKRNLRRDRGREEDDAEDVEREESCEAETTHEPGEEQDWSICKMENFSEAQPCVQLAFHVHHEHYNSIRVRGRAPGAMLSLAQVRRVLKLSVDGDEEASECAEATTDGEAAAAEEEAGEGVKREFLEQPRKEACAGEGESHEACDETQAEEAAERQETRAKEDTGEEGDRENRRAPDAETETQGAKTGENGAGVCTLGQPAAEASGSCVRADGRLSPADGGTPSDGGVEEHEECRGRAEDAPSDSEKEQSREEDTLEEENAAKEKDGTASEEDTRDDTRNETTAPLLENEETAEKAPEGGEQETGASEESGARKRGKEKTMRGKDRPDSTAPRSGSSTKEGEASSASDERGRRDTEPQHVPCSLSSSSSSSLPAAASSSSSGSPSSSSVCSPFSAPSAASCASSASSPPSSSSAPSSASPAWSAPSCSSSAASLKVPAVGGCVSAASRCAKVRRSRSTGSLRRRRWEREEALLCSSRLCFLRPSSEAPRVSDSALPEKETAGEHAEASRETHPASGFPSCGASRRGSRRAQRIGGDTSSSSLSRAPLLPGDSGKMHASSANPANAEGVCAVFFPRRVLRRNSLRGCCGASCSPSRSLFGPSSWVRETCETRAQLTASPGNQSASPDAADSPPLRSSLLCACASASCAHGSPPSTFPGLSATRCSSEALPNGDEETGEEKDERETRASPLVCV</sequence>
<keyword evidence="5" id="KW-1185">Reference proteome</keyword>
<dbReference type="InParanoid" id="F0VHQ4"/>
<feature type="compositionally biased region" description="Basic and acidic residues" evidence="1">
    <location>
        <begin position="305"/>
        <end position="330"/>
    </location>
</feature>
<evidence type="ECO:0000256" key="1">
    <source>
        <dbReference type="SAM" id="MobiDB-lite"/>
    </source>
</evidence>
<feature type="region of interest" description="Disordered" evidence="1">
    <location>
        <begin position="846"/>
        <end position="878"/>
    </location>
</feature>
<dbReference type="EMBL" id="LN714483">
    <property type="protein sequence ID" value="CEL67251.1"/>
    <property type="molecule type" value="Genomic_DNA"/>
</dbReference>
<dbReference type="PANTHER" id="PTHR12419">
    <property type="entry name" value="OTU DOMAIN CONTAINING PROTEIN"/>
    <property type="match status" value="1"/>
</dbReference>
<feature type="compositionally biased region" description="Basic residues" evidence="1">
    <location>
        <begin position="168"/>
        <end position="179"/>
    </location>
</feature>
<feature type="compositionally biased region" description="Low complexity" evidence="1">
    <location>
        <begin position="718"/>
        <end position="729"/>
    </location>
</feature>
<dbReference type="OrthoDB" id="415023at2759"/>
<feature type="region of interest" description="Disordered" evidence="1">
    <location>
        <begin position="159"/>
        <end position="224"/>
    </location>
</feature>
<feature type="compositionally biased region" description="Low complexity" evidence="1">
    <location>
        <begin position="547"/>
        <end position="614"/>
    </location>
</feature>
<proteinExistence type="predicted"/>
<feature type="compositionally biased region" description="Low complexity" evidence="1">
    <location>
        <begin position="287"/>
        <end position="297"/>
    </location>
</feature>
<dbReference type="InterPro" id="IPR038765">
    <property type="entry name" value="Papain-like_cys_pep_sf"/>
</dbReference>
<feature type="compositionally biased region" description="Basic and acidic residues" evidence="1">
    <location>
        <begin position="681"/>
        <end position="698"/>
    </location>
</feature>
<name>F0VHQ4_NEOCL</name>
<protein>
    <submittedName>
        <fullName evidence="4">OTU family cysteine protease</fullName>
    </submittedName>
</protein>
<feature type="compositionally biased region" description="Basic and acidic residues" evidence="1">
    <location>
        <begin position="338"/>
        <end position="349"/>
    </location>
</feature>
<dbReference type="GO" id="GO:0006508">
    <property type="term" value="P:proteolysis"/>
    <property type="evidence" value="ECO:0007669"/>
    <property type="project" value="UniProtKB-KW"/>
</dbReference>
<reference evidence="3" key="1">
    <citation type="submission" date="2011-02" db="EMBL/GenBank/DDBJ databases">
        <authorList>
            <person name="Aslett M."/>
        </authorList>
    </citation>
    <scope>NUCLEOTIDE SEQUENCE</scope>
    <source>
        <strain evidence="3">Liverpool</strain>
    </source>
</reference>
<keyword evidence="4" id="KW-0645">Protease</keyword>
<feature type="compositionally biased region" description="Basic and acidic residues" evidence="1">
    <location>
        <begin position="208"/>
        <end position="220"/>
    </location>
</feature>
<evidence type="ECO:0000313" key="4">
    <source>
        <dbReference type="EMBL" id="CEL67251.1"/>
    </source>
</evidence>